<dbReference type="PANTHER" id="PTHR48044:SF29">
    <property type="entry name" value="GLYCOSYLTRANSFERASE"/>
    <property type="match status" value="1"/>
</dbReference>
<protein>
    <submittedName>
        <fullName evidence="7">Uncharacterized protein</fullName>
    </submittedName>
</protein>
<keyword evidence="2 4" id="KW-0328">Glycosyltransferase</keyword>
<keyword evidence="6" id="KW-0472">Membrane</keyword>
<gene>
    <name evidence="7" type="ORF">F0562_025859</name>
</gene>
<feature type="compositionally biased region" description="Low complexity" evidence="5">
    <location>
        <begin position="333"/>
        <end position="343"/>
    </location>
</feature>
<evidence type="ECO:0000256" key="4">
    <source>
        <dbReference type="RuleBase" id="RU003718"/>
    </source>
</evidence>
<dbReference type="OrthoDB" id="5835829at2759"/>
<evidence type="ECO:0000256" key="5">
    <source>
        <dbReference type="SAM" id="MobiDB-lite"/>
    </source>
</evidence>
<dbReference type="EMBL" id="CM018037">
    <property type="protein sequence ID" value="KAA8539167.1"/>
    <property type="molecule type" value="Genomic_DNA"/>
</dbReference>
<feature type="region of interest" description="Disordered" evidence="5">
    <location>
        <begin position="327"/>
        <end position="359"/>
    </location>
</feature>
<sequence>MISSNHGHPRLQLNIAAIFYMTTGAASTSFLFHVLKDPSIEFPSPEIHLRDYDGTKLTDLIDSSVEKNGFTEYLKRSSEIILIKSFREIEEKYINYFSELVGKDIIPVGAIVEEPNNKDEQSEIIEWLDKKDESSTVFVSFGSEYFLSEMEMKGIAHGLELSNVNFIWLVRFPGGEKIRVEEALPEGFIERIGERGMVVEGWAPQGKILAHASIGGFVSHCGWSSLMESMKYGVPIIAIPMHVDQPLNARLVDHIAIGVEVVRDENGRLEGEKVATVIKNVVVEKNGVVGKKVRELADDIEKKGEEEMDGVSQNVIQDDENVADLATKEDNKNYNSNDDVINSVDDRDPQQVYDENVAH</sequence>
<dbReference type="InterPro" id="IPR002213">
    <property type="entry name" value="UDP_glucos_trans"/>
</dbReference>
<evidence type="ECO:0000256" key="1">
    <source>
        <dbReference type="ARBA" id="ARBA00009995"/>
    </source>
</evidence>
<reference evidence="7 8" key="1">
    <citation type="submission" date="2019-09" db="EMBL/GenBank/DDBJ databases">
        <title>A chromosome-level genome assembly of the Chinese tupelo Nyssa sinensis.</title>
        <authorList>
            <person name="Yang X."/>
            <person name="Kang M."/>
            <person name="Yang Y."/>
            <person name="Xiong H."/>
            <person name="Wang M."/>
            <person name="Zhang Z."/>
            <person name="Wang Z."/>
            <person name="Wu H."/>
            <person name="Ma T."/>
            <person name="Liu J."/>
            <person name="Xi Z."/>
        </authorList>
    </citation>
    <scope>NUCLEOTIDE SEQUENCE [LARGE SCALE GENOMIC DNA]</scope>
    <source>
        <strain evidence="7">J267</strain>
        <tissue evidence="7">Leaf</tissue>
    </source>
</reference>
<dbReference type="FunFam" id="3.40.50.2000:FF:000060">
    <property type="entry name" value="Glycosyltransferase"/>
    <property type="match status" value="1"/>
</dbReference>
<keyword evidence="3 4" id="KW-0808">Transferase</keyword>
<evidence type="ECO:0000256" key="2">
    <source>
        <dbReference type="ARBA" id="ARBA00022676"/>
    </source>
</evidence>
<dbReference type="Pfam" id="PF00201">
    <property type="entry name" value="UDPGT"/>
    <property type="match status" value="1"/>
</dbReference>
<dbReference type="PROSITE" id="PS00375">
    <property type="entry name" value="UDPGT"/>
    <property type="match status" value="1"/>
</dbReference>
<organism evidence="7 8">
    <name type="scientific">Nyssa sinensis</name>
    <dbReference type="NCBI Taxonomy" id="561372"/>
    <lineage>
        <taxon>Eukaryota</taxon>
        <taxon>Viridiplantae</taxon>
        <taxon>Streptophyta</taxon>
        <taxon>Embryophyta</taxon>
        <taxon>Tracheophyta</taxon>
        <taxon>Spermatophyta</taxon>
        <taxon>Magnoliopsida</taxon>
        <taxon>eudicotyledons</taxon>
        <taxon>Gunneridae</taxon>
        <taxon>Pentapetalae</taxon>
        <taxon>asterids</taxon>
        <taxon>Cornales</taxon>
        <taxon>Nyssaceae</taxon>
        <taxon>Nyssa</taxon>
    </lineage>
</organism>
<dbReference type="InterPro" id="IPR035595">
    <property type="entry name" value="UDP_glycos_trans_CS"/>
</dbReference>
<keyword evidence="6" id="KW-0812">Transmembrane</keyword>
<evidence type="ECO:0000313" key="8">
    <source>
        <dbReference type="Proteomes" id="UP000325577"/>
    </source>
</evidence>
<dbReference type="AlphaFoldDB" id="A0A5J5BBN0"/>
<proteinExistence type="inferred from homology"/>
<evidence type="ECO:0000313" key="7">
    <source>
        <dbReference type="EMBL" id="KAA8539167.1"/>
    </source>
</evidence>
<keyword evidence="6" id="KW-1133">Transmembrane helix</keyword>
<dbReference type="SUPFAM" id="SSF53756">
    <property type="entry name" value="UDP-Glycosyltransferase/glycogen phosphorylase"/>
    <property type="match status" value="1"/>
</dbReference>
<dbReference type="GO" id="GO:0008194">
    <property type="term" value="F:UDP-glycosyltransferase activity"/>
    <property type="evidence" value="ECO:0007669"/>
    <property type="project" value="InterPro"/>
</dbReference>
<dbReference type="Proteomes" id="UP000325577">
    <property type="component" value="Linkage Group LG14"/>
</dbReference>
<dbReference type="PANTHER" id="PTHR48044">
    <property type="entry name" value="GLYCOSYLTRANSFERASE"/>
    <property type="match status" value="1"/>
</dbReference>
<keyword evidence="8" id="KW-1185">Reference proteome</keyword>
<evidence type="ECO:0000256" key="6">
    <source>
        <dbReference type="SAM" id="Phobius"/>
    </source>
</evidence>
<accession>A0A5J5BBN0</accession>
<dbReference type="CDD" id="cd03784">
    <property type="entry name" value="GT1_Gtf-like"/>
    <property type="match status" value="1"/>
</dbReference>
<comment type="similarity">
    <text evidence="1 4">Belongs to the UDP-glycosyltransferase family.</text>
</comment>
<evidence type="ECO:0000256" key="3">
    <source>
        <dbReference type="ARBA" id="ARBA00022679"/>
    </source>
</evidence>
<dbReference type="GO" id="GO:0016138">
    <property type="term" value="P:glycoside biosynthetic process"/>
    <property type="evidence" value="ECO:0007669"/>
    <property type="project" value="UniProtKB-ARBA"/>
</dbReference>
<dbReference type="Gene3D" id="3.40.50.2000">
    <property type="entry name" value="Glycogen Phosphorylase B"/>
    <property type="match status" value="2"/>
</dbReference>
<name>A0A5J5BBN0_9ASTE</name>
<feature type="transmembrane region" description="Helical" evidence="6">
    <location>
        <begin position="12"/>
        <end position="35"/>
    </location>
</feature>